<dbReference type="GO" id="GO:0030424">
    <property type="term" value="C:axon"/>
    <property type="evidence" value="ECO:0007669"/>
    <property type="project" value="TreeGrafter"/>
</dbReference>
<keyword evidence="2 6" id="KW-0812">Transmembrane</keyword>
<feature type="domain" description="Reticulon" evidence="7">
    <location>
        <begin position="4"/>
        <end position="258"/>
    </location>
</feature>
<reference evidence="8" key="2">
    <citation type="journal article" date="2018" name="Environ. Sci. Technol.">
        <title>The Toxicogenome of Hyalella azteca: A Model for Sediment Ecotoxicology and Evolutionary Toxicology.</title>
        <authorList>
            <person name="Poynton H.C."/>
            <person name="Hasenbein S."/>
            <person name="Benoit J.B."/>
            <person name="Sepulveda M.S."/>
            <person name="Poelchau M.F."/>
            <person name="Hughes D.S.T."/>
            <person name="Murali S.C."/>
            <person name="Chen S."/>
            <person name="Glastad K.M."/>
            <person name="Goodisman M.A.D."/>
            <person name="Werren J.H."/>
            <person name="Vineis J.H."/>
            <person name="Bowen J.L."/>
            <person name="Friedrich M."/>
            <person name="Jones J."/>
            <person name="Robertson H.M."/>
            <person name="Feyereisen R."/>
            <person name="Mechler-Hickson A."/>
            <person name="Mathers N."/>
            <person name="Lee C.E."/>
            <person name="Colbourne J.K."/>
            <person name="Biales A."/>
            <person name="Johnston J.S."/>
            <person name="Wellborn G.A."/>
            <person name="Rosendale A.J."/>
            <person name="Cridge A.G."/>
            <person name="Munoz-Torres M.C."/>
            <person name="Bain P.A."/>
            <person name="Manny A.R."/>
            <person name="Major K.M."/>
            <person name="Lambert F.N."/>
            <person name="Vulpe C.D."/>
            <person name="Tuck P."/>
            <person name="Blalock B.J."/>
            <person name="Lin Y.Y."/>
            <person name="Smith M.E."/>
            <person name="Ochoa-Acuna H."/>
            <person name="Chen M.M."/>
            <person name="Childers C.P."/>
            <person name="Qu J."/>
            <person name="Dugan S."/>
            <person name="Lee S.L."/>
            <person name="Chao H."/>
            <person name="Dinh H."/>
            <person name="Han Y."/>
            <person name="Doddapaneni H."/>
            <person name="Worley K.C."/>
            <person name="Muzny D.M."/>
            <person name="Gibbs R.A."/>
            <person name="Richards S."/>
        </authorList>
    </citation>
    <scope>NUCLEOTIDE SEQUENCE</scope>
    <source>
        <strain evidence="8">HAZT.00-mixed</strain>
        <tissue evidence="8">Whole organism</tissue>
    </source>
</reference>
<feature type="transmembrane region" description="Helical" evidence="6">
    <location>
        <begin position="167"/>
        <end position="194"/>
    </location>
</feature>
<dbReference type="Proteomes" id="UP000711488">
    <property type="component" value="Unassembled WGS sequence"/>
</dbReference>
<evidence type="ECO:0000256" key="6">
    <source>
        <dbReference type="RuleBase" id="RU363132"/>
    </source>
</evidence>
<keyword evidence="5 6" id="KW-0472">Membrane</keyword>
<dbReference type="PANTHER" id="PTHR45799:SF2">
    <property type="entry name" value="RETICULON-LIKE PROTEIN"/>
    <property type="match status" value="1"/>
</dbReference>
<evidence type="ECO:0000256" key="5">
    <source>
        <dbReference type="ARBA" id="ARBA00023136"/>
    </source>
</evidence>
<reference evidence="8" key="1">
    <citation type="submission" date="2014-08" db="EMBL/GenBank/DDBJ databases">
        <authorList>
            <person name="Murali S."/>
            <person name="Richards S."/>
            <person name="Bandaranaike D."/>
            <person name="Bellair M."/>
            <person name="Blankenburg K."/>
            <person name="Chao H."/>
            <person name="Dinh H."/>
            <person name="Doddapaneni H."/>
            <person name="Dugan-Rocha S."/>
            <person name="Elkadiri S."/>
            <person name="Gnanaolivu R."/>
            <person name="Hughes D."/>
            <person name="Lee S."/>
            <person name="Li M."/>
            <person name="Ming W."/>
            <person name="Munidasa M."/>
            <person name="Muniz J."/>
            <person name="Nguyen L."/>
            <person name="Osuji N."/>
            <person name="Pu L.-L."/>
            <person name="Puazo M."/>
            <person name="Skinner E."/>
            <person name="Qu C."/>
            <person name="Quiroz J."/>
            <person name="Raj R."/>
            <person name="Weissenberger G."/>
            <person name="Xin Y."/>
            <person name="Zou X."/>
            <person name="Han Y."/>
            <person name="Worley K."/>
            <person name="Muzny D."/>
            <person name="Gibbs R."/>
        </authorList>
    </citation>
    <scope>NUCLEOTIDE SEQUENCE</scope>
    <source>
        <strain evidence="8">HAZT.00-mixed</strain>
        <tissue evidence="8">Whole organism</tissue>
    </source>
</reference>
<dbReference type="InterPro" id="IPR046964">
    <property type="entry name" value="RTN1-4"/>
</dbReference>
<evidence type="ECO:0000256" key="1">
    <source>
        <dbReference type="ARBA" id="ARBA00004477"/>
    </source>
</evidence>
<comment type="subcellular location">
    <subcellularLocation>
        <location evidence="1 6">Endoplasmic reticulum membrane</location>
        <topology evidence="1 6">Multi-pass membrane protein</topology>
    </subcellularLocation>
</comment>
<evidence type="ECO:0000256" key="2">
    <source>
        <dbReference type="ARBA" id="ARBA00022692"/>
    </source>
</evidence>
<name>A0A6A0H9E9_HYAAZ</name>
<sequence>MVIVADLIYWRDPKKSGAVLASLLVLLLSLAFFSVISVFSYTALMVLFAAISFRIYKNIKQAVQKTQDGHPFNKIERLEATLFLAPCLCNDTRALDRVRVCKAYLCIVCVLVFSFNAEYLSVDVSLPADHVHSAVDVLLSQLNSTLAYLQKIFLVDDLIDTCKFGCYLWVLTYIGAWLNGLTVIILLVIALFSIPKAYEQNKSQVDQFLGNVQQQVNQVLEKYVVISINKITSLSYGCSIKAVIPIGGGGGGNKEKDQ</sequence>
<gene>
    <name evidence="8" type="ORF">HAZT_HAZT000278</name>
</gene>
<evidence type="ECO:0000256" key="4">
    <source>
        <dbReference type="ARBA" id="ARBA00022989"/>
    </source>
</evidence>
<dbReference type="AlphaFoldDB" id="A0A6A0H9E9"/>
<protein>
    <recommendedName>
        <fullName evidence="6">Reticulon-like protein</fullName>
    </recommendedName>
</protein>
<reference evidence="8" key="3">
    <citation type="submission" date="2019-06" db="EMBL/GenBank/DDBJ databases">
        <authorList>
            <person name="Poynton C."/>
            <person name="Hasenbein S."/>
            <person name="Benoit J.B."/>
            <person name="Sepulveda M.S."/>
            <person name="Poelchau M.F."/>
            <person name="Murali S.C."/>
            <person name="Chen S."/>
            <person name="Glastad K.M."/>
            <person name="Werren J.H."/>
            <person name="Vineis J.H."/>
            <person name="Bowen J.L."/>
            <person name="Friedrich M."/>
            <person name="Jones J."/>
            <person name="Robertson H.M."/>
            <person name="Feyereisen R."/>
            <person name="Mechler-Hickson A."/>
            <person name="Mathers N."/>
            <person name="Lee C.E."/>
            <person name="Colbourne J.K."/>
            <person name="Biales A."/>
            <person name="Johnston J.S."/>
            <person name="Wellborn G.A."/>
            <person name="Rosendale A.J."/>
            <person name="Cridge A.G."/>
            <person name="Munoz-Torres M.C."/>
            <person name="Bain P.A."/>
            <person name="Manny A.R."/>
            <person name="Major K.M."/>
            <person name="Lambert F.N."/>
            <person name="Vulpe C.D."/>
            <person name="Tuck P."/>
            <person name="Blalock B.J."/>
            <person name="Lin Y.-Y."/>
            <person name="Smith M.E."/>
            <person name="Ochoa-Acuna H."/>
            <person name="Chen M.-J.M."/>
            <person name="Childers C.P."/>
            <person name="Qu J."/>
            <person name="Dugan S."/>
            <person name="Lee S.L."/>
            <person name="Chao H."/>
            <person name="Dinh H."/>
            <person name="Han Y."/>
            <person name="Doddapaneni H."/>
            <person name="Worley K.C."/>
            <person name="Muzny D.M."/>
            <person name="Gibbs R.A."/>
            <person name="Richards S."/>
        </authorList>
    </citation>
    <scope>NUCLEOTIDE SEQUENCE</scope>
    <source>
        <strain evidence="8">HAZT.00-mixed</strain>
        <tissue evidence="8">Whole organism</tissue>
    </source>
</reference>
<dbReference type="Pfam" id="PF02453">
    <property type="entry name" value="Reticulon"/>
    <property type="match status" value="1"/>
</dbReference>
<dbReference type="PROSITE" id="PS50845">
    <property type="entry name" value="RETICULON"/>
    <property type="match status" value="1"/>
</dbReference>
<dbReference type="InterPro" id="IPR003388">
    <property type="entry name" value="Reticulon"/>
</dbReference>
<proteinExistence type="predicted"/>
<organism evidence="8">
    <name type="scientific">Hyalella azteca</name>
    <name type="common">Amphipod</name>
    <dbReference type="NCBI Taxonomy" id="294128"/>
    <lineage>
        <taxon>Eukaryota</taxon>
        <taxon>Metazoa</taxon>
        <taxon>Ecdysozoa</taxon>
        <taxon>Arthropoda</taxon>
        <taxon>Crustacea</taxon>
        <taxon>Multicrustacea</taxon>
        <taxon>Malacostraca</taxon>
        <taxon>Eumalacostraca</taxon>
        <taxon>Peracarida</taxon>
        <taxon>Amphipoda</taxon>
        <taxon>Senticaudata</taxon>
        <taxon>Talitrida</taxon>
        <taxon>Talitroidea</taxon>
        <taxon>Hyalellidae</taxon>
        <taxon>Hyalella</taxon>
    </lineage>
</organism>
<comment type="caution">
    <text evidence="8">The sequence shown here is derived from an EMBL/GenBank/DDBJ whole genome shotgun (WGS) entry which is preliminary data.</text>
</comment>
<keyword evidence="4 6" id="KW-1133">Transmembrane helix</keyword>
<dbReference type="PANTHER" id="PTHR45799">
    <property type="entry name" value="RETICULON-LIKE PROTEIN"/>
    <property type="match status" value="1"/>
</dbReference>
<keyword evidence="3 6" id="KW-0256">Endoplasmic reticulum</keyword>
<accession>A0A6A0H9E9</accession>
<evidence type="ECO:0000256" key="3">
    <source>
        <dbReference type="ARBA" id="ARBA00022824"/>
    </source>
</evidence>
<feature type="transmembrane region" description="Helical" evidence="6">
    <location>
        <begin position="20"/>
        <end position="51"/>
    </location>
</feature>
<evidence type="ECO:0000313" key="8">
    <source>
        <dbReference type="EMBL" id="KAA0201841.1"/>
    </source>
</evidence>
<dbReference type="EMBL" id="JQDR03004874">
    <property type="protein sequence ID" value="KAA0201841.1"/>
    <property type="molecule type" value="Genomic_DNA"/>
</dbReference>
<dbReference type="Gene3D" id="1.20.5.2480">
    <property type="match status" value="2"/>
</dbReference>
<dbReference type="OrthoDB" id="567788at2759"/>
<dbReference type="GO" id="GO:0005789">
    <property type="term" value="C:endoplasmic reticulum membrane"/>
    <property type="evidence" value="ECO:0007669"/>
    <property type="project" value="UniProtKB-SubCell"/>
</dbReference>
<evidence type="ECO:0000259" key="7">
    <source>
        <dbReference type="PROSITE" id="PS50845"/>
    </source>
</evidence>
<feature type="transmembrane region" description="Helical" evidence="6">
    <location>
        <begin position="103"/>
        <end position="122"/>
    </location>
</feature>